<reference evidence="4" key="1">
    <citation type="journal article" date="2019" name="Int. J. Syst. Evol. Microbiol.">
        <title>The Global Catalogue of Microorganisms (GCM) 10K type strain sequencing project: providing services to taxonomists for standard genome sequencing and annotation.</title>
        <authorList>
            <consortium name="The Broad Institute Genomics Platform"/>
            <consortium name="The Broad Institute Genome Sequencing Center for Infectious Disease"/>
            <person name="Wu L."/>
            <person name="Ma J."/>
        </authorList>
    </citation>
    <scope>NUCLEOTIDE SEQUENCE [LARGE SCALE GENOMIC DNA]</scope>
    <source>
        <strain evidence="4">JCM 17106</strain>
    </source>
</reference>
<dbReference type="Pfam" id="PF00144">
    <property type="entry name" value="Beta-lactamase"/>
    <property type="match status" value="1"/>
</dbReference>
<dbReference type="EMBL" id="BAABCW010000039">
    <property type="protein sequence ID" value="GAA3523669.1"/>
    <property type="molecule type" value="Genomic_DNA"/>
</dbReference>
<sequence>MKNIKHLIFSFFIIFSLISCSDNDTNESFEFGESFDRNKMDTFLSILEEDNLGMGSVAIFKDGQLDYQKSYGQADIANGISATAQTKYRIASITKTFTASMIMQLIEENSLTLSTTLDNYFPELPNSSLITIEHLLRHRSGLFNYTDTAYGTDIVTQPATQQQLIDLFVQNETVFQPNEQTLYSNTNYVVLGFIIESIDQKSFSDALRDRITIPLGLTNTYNGGTIETINNEALSYNLQSSNWVLAIETNTTLVNGTGSIVSNPEDLNTFYYELFAGNVVSQTSLQSMQNMVENYGFGMFTIPFFQKIAFGHTGQLDGFQSATLHFPNDNVTVSHTFNGVSMPSNDVLIGILSIYSGLEYTLP</sequence>
<comment type="caution">
    <text evidence="3">The sequence shown here is derived from an EMBL/GenBank/DDBJ whole genome shotgun (WGS) entry which is preliminary data.</text>
</comment>
<dbReference type="PANTHER" id="PTHR46825:SF9">
    <property type="entry name" value="BETA-LACTAMASE-RELATED DOMAIN-CONTAINING PROTEIN"/>
    <property type="match status" value="1"/>
</dbReference>
<dbReference type="InterPro" id="IPR001466">
    <property type="entry name" value="Beta-lactam-related"/>
</dbReference>
<dbReference type="Gene3D" id="3.40.710.10">
    <property type="entry name" value="DD-peptidase/beta-lactamase superfamily"/>
    <property type="match status" value="1"/>
</dbReference>
<keyword evidence="4" id="KW-1185">Reference proteome</keyword>
<feature type="signal peptide" evidence="1">
    <location>
        <begin position="1"/>
        <end position="21"/>
    </location>
</feature>
<evidence type="ECO:0000313" key="4">
    <source>
        <dbReference type="Proteomes" id="UP001500459"/>
    </source>
</evidence>
<keyword evidence="3" id="KW-0378">Hydrolase</keyword>
<dbReference type="GO" id="GO:0016787">
    <property type="term" value="F:hydrolase activity"/>
    <property type="evidence" value="ECO:0007669"/>
    <property type="project" value="UniProtKB-KW"/>
</dbReference>
<dbReference type="SUPFAM" id="SSF56601">
    <property type="entry name" value="beta-lactamase/transpeptidase-like"/>
    <property type="match status" value="1"/>
</dbReference>
<dbReference type="RefSeq" id="WP_344931015.1">
    <property type="nucleotide sequence ID" value="NZ_BAABCW010000039.1"/>
</dbReference>
<organism evidence="3 4">
    <name type="scientific">Aquimarina addita</name>
    <dbReference type="NCBI Taxonomy" id="870485"/>
    <lineage>
        <taxon>Bacteria</taxon>
        <taxon>Pseudomonadati</taxon>
        <taxon>Bacteroidota</taxon>
        <taxon>Flavobacteriia</taxon>
        <taxon>Flavobacteriales</taxon>
        <taxon>Flavobacteriaceae</taxon>
        <taxon>Aquimarina</taxon>
    </lineage>
</organism>
<proteinExistence type="predicted"/>
<dbReference type="PANTHER" id="PTHR46825">
    <property type="entry name" value="D-ALANYL-D-ALANINE-CARBOXYPEPTIDASE/ENDOPEPTIDASE AMPH"/>
    <property type="match status" value="1"/>
</dbReference>
<name>A0ABP6UVV3_9FLAO</name>
<evidence type="ECO:0000313" key="3">
    <source>
        <dbReference type="EMBL" id="GAA3523669.1"/>
    </source>
</evidence>
<evidence type="ECO:0000256" key="1">
    <source>
        <dbReference type="SAM" id="SignalP"/>
    </source>
</evidence>
<dbReference type="InterPro" id="IPR050491">
    <property type="entry name" value="AmpC-like"/>
</dbReference>
<feature type="domain" description="Beta-lactamase-related" evidence="2">
    <location>
        <begin position="55"/>
        <end position="342"/>
    </location>
</feature>
<feature type="chain" id="PRO_5047319026" evidence="1">
    <location>
        <begin position="22"/>
        <end position="363"/>
    </location>
</feature>
<protein>
    <submittedName>
        <fullName evidence="3">Serine hydrolase domain-containing protein</fullName>
    </submittedName>
</protein>
<dbReference type="Proteomes" id="UP001500459">
    <property type="component" value="Unassembled WGS sequence"/>
</dbReference>
<accession>A0ABP6UVV3</accession>
<keyword evidence="1" id="KW-0732">Signal</keyword>
<dbReference type="InterPro" id="IPR012338">
    <property type="entry name" value="Beta-lactam/transpept-like"/>
</dbReference>
<gene>
    <name evidence="3" type="ORF">GCM10022393_43180</name>
</gene>
<dbReference type="PROSITE" id="PS51257">
    <property type="entry name" value="PROKAR_LIPOPROTEIN"/>
    <property type="match status" value="1"/>
</dbReference>
<evidence type="ECO:0000259" key="2">
    <source>
        <dbReference type="Pfam" id="PF00144"/>
    </source>
</evidence>